<feature type="region of interest" description="Disordered" evidence="1">
    <location>
        <begin position="93"/>
        <end position="118"/>
    </location>
</feature>
<organism evidence="2 3">
    <name type="scientific">Yaravirus sp. 'brasiliensis'</name>
    <dbReference type="NCBI Taxonomy" id="2739681"/>
    <lineage>
        <taxon>Viruses</taxon>
        <taxon>Varidnaviria</taxon>
        <taxon>Bamfordvirae</taxon>
        <taxon>Nucleocytoviricota</taxon>
        <taxon>Mriyaviricetes</taxon>
        <taxon>Yaraviridae</taxon>
        <taxon>Yaravirus</taxon>
        <taxon>Yaravirus brasiliense</taxon>
    </lineage>
</organism>
<proteinExistence type="predicted"/>
<dbReference type="KEGG" id="vg:80539273"/>
<dbReference type="Gene3D" id="1.20.5.1700">
    <property type="match status" value="1"/>
</dbReference>
<feature type="compositionally biased region" description="Basic and acidic residues" evidence="1">
    <location>
        <begin position="93"/>
        <end position="107"/>
    </location>
</feature>
<dbReference type="EMBL" id="MT293574">
    <property type="protein sequence ID" value="QKE44390.1"/>
    <property type="molecule type" value="Genomic_DNA"/>
</dbReference>
<keyword evidence="3" id="KW-1185">Reference proteome</keyword>
<protein>
    <submittedName>
        <fullName evidence="2">PRKC apoptosis WT1 regulator protein</fullName>
    </submittedName>
</protein>
<dbReference type="Proteomes" id="UP000830293">
    <property type="component" value="Segment"/>
</dbReference>
<accession>A0AAE7E1N1</accession>
<reference evidence="2" key="1">
    <citation type="submission" date="2020-04" db="EMBL/GenBank/DDBJ databases">
        <title>A mysterious 80 nm amoeba virus with a near complete 'ORFan genome' challenges the classification of DNA viruses.</title>
        <authorList>
            <person name="Boratto P.V.M."/>
            <person name="Oliveira G.P."/>
            <person name="Machado T.B."/>
            <person name="Andrade A.C.S.P."/>
            <person name="Baudoin J.P."/>
            <person name="Klose T."/>
            <person name="Azza S."/>
            <person name="Decloquement P."/>
            <person name="Chabriere E."/>
            <person name="Colson P."/>
            <person name="Levasseur A."/>
            <person name="La Scola B."/>
            <person name="Abrahao J.S."/>
        </authorList>
    </citation>
    <scope>NUCLEOTIDE SEQUENCE</scope>
    <source>
        <strain evidence="2">BHMG</strain>
    </source>
</reference>
<name>A0AAE7E1N1_9VIRU</name>
<sequence>MNSNDVERENWTLKRELAKVKAEAMDKMKSNERLRSRINRLNSDVLDLETEKEALQKELFEAHRENAKLREQVAVLKRANEINEKQIRDYERAQVDVRRPPRPREDEPFPAVYGIAMR</sequence>
<evidence type="ECO:0000256" key="1">
    <source>
        <dbReference type="SAM" id="MobiDB-lite"/>
    </source>
</evidence>
<evidence type="ECO:0000313" key="3">
    <source>
        <dbReference type="Proteomes" id="UP000830293"/>
    </source>
</evidence>
<dbReference type="RefSeq" id="YP_010800637.1">
    <property type="nucleotide sequence ID" value="NC_076895.1"/>
</dbReference>
<dbReference type="GeneID" id="80539273"/>
<evidence type="ECO:0000313" key="2">
    <source>
        <dbReference type="EMBL" id="QKE44390.1"/>
    </source>
</evidence>